<evidence type="ECO:0000313" key="2">
    <source>
        <dbReference type="Proteomes" id="UP000717364"/>
    </source>
</evidence>
<name>A0A947DET8_9CYAN</name>
<keyword evidence="2" id="KW-1185">Reference proteome</keyword>
<dbReference type="InterPro" id="IPR005368">
    <property type="entry name" value="UPF0175"/>
</dbReference>
<comment type="caution">
    <text evidence="1">The sequence shown here is derived from an EMBL/GenBank/DDBJ whole genome shotgun (WGS) entry which is preliminary data.</text>
</comment>
<proteinExistence type="predicted"/>
<protein>
    <submittedName>
        <fullName evidence="1">UPF0175 family protein</fullName>
    </submittedName>
</protein>
<gene>
    <name evidence="1" type="ORF">IXB50_07450</name>
</gene>
<dbReference type="RefSeq" id="WP_215608326.1">
    <property type="nucleotide sequence ID" value="NZ_JADOES010000010.1"/>
</dbReference>
<reference evidence="1" key="2">
    <citation type="journal article" date="2021" name="Mar. Drugs">
        <title>Genome Reduction and Secondary Metabolism of the Marine Sponge-Associated Cyanobacterium Leptothoe.</title>
        <authorList>
            <person name="Konstantinou D."/>
            <person name="Popin R.V."/>
            <person name="Fewer D.P."/>
            <person name="Sivonen K."/>
            <person name="Gkelis S."/>
        </authorList>
    </citation>
    <scope>NUCLEOTIDE SEQUENCE</scope>
    <source>
        <strain evidence="1">TAU-MAC 1115</strain>
    </source>
</reference>
<sequence length="95" mass="10692">MLVQSTEIKFTVSLPELAEGHRQEAETKAREAFIMVLLKHGDISAGHAAEQLAIDRWQLSTLMESYDISPFPTQSEEDLLQEVSQTLCRMEGTDL</sequence>
<dbReference type="Proteomes" id="UP000717364">
    <property type="component" value="Unassembled WGS sequence"/>
</dbReference>
<accession>A0A947DET8</accession>
<organism evidence="1 2">
    <name type="scientific">Leptothoe spongobia TAU-MAC 1115</name>
    <dbReference type="NCBI Taxonomy" id="1967444"/>
    <lineage>
        <taxon>Bacteria</taxon>
        <taxon>Bacillati</taxon>
        <taxon>Cyanobacteriota</taxon>
        <taxon>Cyanophyceae</taxon>
        <taxon>Nodosilineales</taxon>
        <taxon>Cymatolegaceae</taxon>
        <taxon>Leptothoe</taxon>
        <taxon>Leptothoe spongobia</taxon>
    </lineage>
</organism>
<evidence type="ECO:0000313" key="1">
    <source>
        <dbReference type="EMBL" id="MBT9315258.1"/>
    </source>
</evidence>
<reference evidence="1" key="1">
    <citation type="submission" date="2020-11" db="EMBL/GenBank/DDBJ databases">
        <authorList>
            <person name="Konstantinou D."/>
            <person name="Gkelis S."/>
            <person name="Popin R."/>
            <person name="Fewer D."/>
            <person name="Sivonen K."/>
        </authorList>
    </citation>
    <scope>NUCLEOTIDE SEQUENCE</scope>
    <source>
        <strain evidence="1">TAU-MAC 1115</strain>
    </source>
</reference>
<dbReference type="Pfam" id="PF03683">
    <property type="entry name" value="UPF0175"/>
    <property type="match status" value="1"/>
</dbReference>
<dbReference type="EMBL" id="JADOES010000010">
    <property type="protein sequence ID" value="MBT9315258.1"/>
    <property type="molecule type" value="Genomic_DNA"/>
</dbReference>
<dbReference type="AlphaFoldDB" id="A0A947DET8"/>